<keyword evidence="2" id="KW-1185">Reference proteome</keyword>
<dbReference type="EMBL" id="JAATLJ010000002">
    <property type="protein sequence ID" value="NIZ41353.1"/>
    <property type="molecule type" value="Genomic_DNA"/>
</dbReference>
<dbReference type="AlphaFoldDB" id="A0A968KS22"/>
<dbReference type="RefSeq" id="WP_167700970.1">
    <property type="nucleotide sequence ID" value="NZ_CP118175.1"/>
</dbReference>
<sequence>MLNQATLTNAILDIVSSMNDKSTTNSPMADAEFANQLASAIHDYVSNATVMVDTFVASNGAGPVSGTATGKLL</sequence>
<accession>A0A968KS22</accession>
<name>A0A968KS22_9SPIO</name>
<protein>
    <submittedName>
        <fullName evidence="1">Uncharacterized protein</fullName>
    </submittedName>
</protein>
<dbReference type="Proteomes" id="UP000711995">
    <property type="component" value="Unassembled WGS sequence"/>
</dbReference>
<reference evidence="1 2" key="1">
    <citation type="submission" date="2020-03" db="EMBL/GenBank/DDBJ databases">
        <title>Spirochaetal bacteria isolated from arthropods constitute a novel genus Entomospira genus novum within the order Spirochaetales.</title>
        <authorList>
            <person name="Grana-Miraglia L."/>
            <person name="Sikutova S."/>
            <person name="Fingerle V."/>
            <person name="Sing A."/>
            <person name="Castillo-Ramirez S."/>
            <person name="Margos G."/>
            <person name="Rudolf I."/>
        </authorList>
    </citation>
    <scope>NUCLEOTIDE SEQUENCE [LARGE SCALE GENOMIC DNA]</scope>
    <source>
        <strain evidence="1 2">BR193</strain>
    </source>
</reference>
<comment type="caution">
    <text evidence="1">The sequence shown here is derived from an EMBL/GenBank/DDBJ whole genome shotgun (WGS) entry which is preliminary data.</text>
</comment>
<evidence type="ECO:0000313" key="1">
    <source>
        <dbReference type="EMBL" id="NIZ41353.1"/>
    </source>
</evidence>
<evidence type="ECO:0000313" key="2">
    <source>
        <dbReference type="Proteomes" id="UP000711995"/>
    </source>
</evidence>
<proteinExistence type="predicted"/>
<organism evidence="1 2">
    <name type="scientific">Entomospira entomophila</name>
    <dbReference type="NCBI Taxonomy" id="2719988"/>
    <lineage>
        <taxon>Bacteria</taxon>
        <taxon>Pseudomonadati</taxon>
        <taxon>Spirochaetota</taxon>
        <taxon>Spirochaetia</taxon>
        <taxon>Spirochaetales</taxon>
        <taxon>Spirochaetaceae</taxon>
        <taxon>Entomospira</taxon>
    </lineage>
</organism>
<gene>
    <name evidence="1" type="ORF">HCT14_07525</name>
</gene>